<keyword evidence="9 12" id="KW-0648">Protein biosynthesis</keyword>
<dbReference type="PRINTS" id="PR01039">
    <property type="entry name" value="TRNASYNTHTRP"/>
</dbReference>
<evidence type="ECO:0000256" key="4">
    <source>
        <dbReference type="ARBA" id="ARBA00013782"/>
    </source>
</evidence>
<dbReference type="FunFam" id="3.40.50.620:FF:000033">
    <property type="entry name" value="tryptophan--tRNA ligase, cytoplasmic"/>
    <property type="match status" value="1"/>
</dbReference>
<dbReference type="InterPro" id="IPR014729">
    <property type="entry name" value="Rossmann-like_a/b/a_fold"/>
</dbReference>
<dbReference type="Gene3D" id="3.40.50.620">
    <property type="entry name" value="HUPs"/>
    <property type="match status" value="1"/>
</dbReference>
<name>A0AAJ7FGV3_CEPCN</name>
<evidence type="ECO:0000256" key="11">
    <source>
        <dbReference type="ARBA" id="ARBA00030268"/>
    </source>
</evidence>
<comment type="subcellular location">
    <subcellularLocation>
        <location evidence="1">Cytoplasm</location>
    </subcellularLocation>
</comment>
<evidence type="ECO:0000256" key="2">
    <source>
        <dbReference type="ARBA" id="ARBA00005594"/>
    </source>
</evidence>
<dbReference type="InterPro" id="IPR002305">
    <property type="entry name" value="aa-tRNA-synth_Ic"/>
</dbReference>
<dbReference type="PANTHER" id="PTHR10055:SF1">
    <property type="entry name" value="TRYPTOPHAN--TRNA LIGASE, CYTOPLASMIC"/>
    <property type="match status" value="1"/>
</dbReference>
<dbReference type="RefSeq" id="XP_015591176.1">
    <property type="nucleotide sequence ID" value="XM_015735690.2"/>
</dbReference>
<dbReference type="GO" id="GO:0005524">
    <property type="term" value="F:ATP binding"/>
    <property type="evidence" value="ECO:0007669"/>
    <property type="project" value="UniProtKB-KW"/>
</dbReference>
<evidence type="ECO:0000256" key="7">
    <source>
        <dbReference type="ARBA" id="ARBA00022741"/>
    </source>
</evidence>
<dbReference type="SUPFAM" id="SSF52374">
    <property type="entry name" value="Nucleotidylyl transferase"/>
    <property type="match status" value="1"/>
</dbReference>
<evidence type="ECO:0000256" key="3">
    <source>
        <dbReference type="ARBA" id="ARBA00013161"/>
    </source>
</evidence>
<evidence type="ECO:0000256" key="9">
    <source>
        <dbReference type="ARBA" id="ARBA00022917"/>
    </source>
</evidence>
<dbReference type="GO" id="GO:0006436">
    <property type="term" value="P:tryptophanyl-tRNA aminoacylation"/>
    <property type="evidence" value="ECO:0007669"/>
    <property type="project" value="InterPro"/>
</dbReference>
<evidence type="ECO:0000256" key="8">
    <source>
        <dbReference type="ARBA" id="ARBA00022840"/>
    </source>
</evidence>
<organism evidence="13 14">
    <name type="scientific">Cephus cinctus</name>
    <name type="common">Wheat stem sawfly</name>
    <dbReference type="NCBI Taxonomy" id="211228"/>
    <lineage>
        <taxon>Eukaryota</taxon>
        <taxon>Metazoa</taxon>
        <taxon>Ecdysozoa</taxon>
        <taxon>Arthropoda</taxon>
        <taxon>Hexapoda</taxon>
        <taxon>Insecta</taxon>
        <taxon>Pterygota</taxon>
        <taxon>Neoptera</taxon>
        <taxon>Endopterygota</taxon>
        <taxon>Hymenoptera</taxon>
        <taxon>Cephoidea</taxon>
        <taxon>Cephidae</taxon>
        <taxon>Cephus</taxon>
    </lineage>
</organism>
<keyword evidence="7 12" id="KW-0547">Nucleotide-binding</keyword>
<evidence type="ECO:0000313" key="13">
    <source>
        <dbReference type="Proteomes" id="UP000694920"/>
    </source>
</evidence>
<dbReference type="PROSITE" id="PS00178">
    <property type="entry name" value="AA_TRNA_LIGASE_I"/>
    <property type="match status" value="1"/>
</dbReference>
<dbReference type="Pfam" id="PF00579">
    <property type="entry name" value="tRNA-synt_1b"/>
    <property type="match status" value="1"/>
</dbReference>
<dbReference type="EC" id="6.1.1.2" evidence="3"/>
<dbReference type="InterPro" id="IPR002306">
    <property type="entry name" value="Trp-tRNA-ligase"/>
</dbReference>
<dbReference type="Proteomes" id="UP000694920">
    <property type="component" value="Unplaced"/>
</dbReference>
<proteinExistence type="inferred from homology"/>
<accession>A0AAJ7FGV3</accession>
<dbReference type="PANTHER" id="PTHR10055">
    <property type="entry name" value="TRYPTOPHANYL-TRNA SYNTHETASE"/>
    <property type="match status" value="1"/>
</dbReference>
<evidence type="ECO:0000256" key="5">
    <source>
        <dbReference type="ARBA" id="ARBA00022490"/>
    </source>
</evidence>
<protein>
    <recommendedName>
        <fullName evidence="4">Tryptophan--tRNA ligase, cytoplasmic</fullName>
        <ecNumber evidence="3">6.1.1.2</ecNumber>
    </recommendedName>
    <alternativeName>
        <fullName evidence="11">Tryptophanyl-tRNA synthetase</fullName>
    </alternativeName>
</protein>
<dbReference type="GeneID" id="107265833"/>
<keyword evidence="6 12" id="KW-0436">Ligase</keyword>
<keyword evidence="10 12" id="KW-0030">Aminoacyl-tRNA synthetase</keyword>
<evidence type="ECO:0000256" key="10">
    <source>
        <dbReference type="ARBA" id="ARBA00023146"/>
    </source>
</evidence>
<sequence length="409" mass="46571">MTAEEVKVQSLSLNGATNEEDVVTPWSVESKNDTGVDYEKLIQRFGSSKIDDELLLRFEKITSKKPHQFLRRGIFFSHRDMHTVLNLYEQGKPFYLYTGRGPSSESMHMGHLVPFLFCKWLQDVFNVPLVIQLTDDEKAIWKNLKLEDAIKMSYNNAKDIIACGFNLDKTFIFSDLEHIGNNPAFYQNMIRIQRSVTFNQVKGIFGFGDSDPVGKISFPPTQAAPAFSSSFPFIFKNAKVQCLIPCAIDQDPYFRMSRDVAPKLGFPKPALLHSSFFPALQGSKTKMSASDSNTAIFLTDTAKQIKNKVNKHAFSGGQATVEEHRQLGGNCDIDISYQWLRFFLEDDEKLEQIRKGYSSGEILTGELKKHLIDILQPMVLAHQERRSKITDDIVKQFMVPRDLGFRTNK</sequence>
<evidence type="ECO:0000256" key="12">
    <source>
        <dbReference type="RuleBase" id="RU363036"/>
    </source>
</evidence>
<dbReference type="FunFam" id="1.10.240.10:FF:000003">
    <property type="entry name" value="Tryptophan--tRNA ligase, cytoplasmic"/>
    <property type="match status" value="1"/>
</dbReference>
<dbReference type="AlphaFoldDB" id="A0AAJ7FGV3"/>
<evidence type="ECO:0000313" key="14">
    <source>
        <dbReference type="RefSeq" id="XP_015591176.1"/>
    </source>
</evidence>
<reference evidence="14" key="1">
    <citation type="submission" date="2025-08" db="UniProtKB">
        <authorList>
            <consortium name="RefSeq"/>
        </authorList>
    </citation>
    <scope>IDENTIFICATION</scope>
</reference>
<dbReference type="Gene3D" id="1.10.240.10">
    <property type="entry name" value="Tyrosyl-Transfer RNA Synthetase"/>
    <property type="match status" value="1"/>
</dbReference>
<evidence type="ECO:0000256" key="6">
    <source>
        <dbReference type="ARBA" id="ARBA00022598"/>
    </source>
</evidence>
<keyword evidence="5" id="KW-0963">Cytoplasm</keyword>
<dbReference type="KEGG" id="ccin:107265833"/>
<dbReference type="GO" id="GO:0005737">
    <property type="term" value="C:cytoplasm"/>
    <property type="evidence" value="ECO:0007669"/>
    <property type="project" value="UniProtKB-SubCell"/>
</dbReference>
<keyword evidence="13" id="KW-1185">Reference proteome</keyword>
<dbReference type="NCBIfam" id="TIGR00233">
    <property type="entry name" value="trpS"/>
    <property type="match status" value="1"/>
</dbReference>
<dbReference type="CTD" id="45399"/>
<dbReference type="InterPro" id="IPR001412">
    <property type="entry name" value="aa-tRNA-synth_I_CS"/>
</dbReference>
<dbReference type="CDD" id="cd00806">
    <property type="entry name" value="TrpRS_core"/>
    <property type="match status" value="1"/>
</dbReference>
<comment type="similarity">
    <text evidence="2 12">Belongs to the class-I aminoacyl-tRNA synthetase family.</text>
</comment>
<gene>
    <name evidence="14" type="primary">LOC107265833</name>
</gene>
<evidence type="ECO:0000256" key="1">
    <source>
        <dbReference type="ARBA" id="ARBA00004496"/>
    </source>
</evidence>
<dbReference type="GO" id="GO:0004830">
    <property type="term" value="F:tryptophan-tRNA ligase activity"/>
    <property type="evidence" value="ECO:0007669"/>
    <property type="project" value="UniProtKB-EC"/>
</dbReference>
<keyword evidence="8 12" id="KW-0067">ATP-binding</keyword>